<keyword evidence="5" id="KW-1133">Transmembrane helix</keyword>
<dbReference type="Proteomes" id="UP001482513">
    <property type="component" value="Unassembled WGS sequence"/>
</dbReference>
<dbReference type="PANTHER" id="PTHR37461:SF1">
    <property type="entry name" value="ANTI-SIGMA-K FACTOR RSKA"/>
    <property type="match status" value="1"/>
</dbReference>
<protein>
    <recommendedName>
        <fullName evidence="8">Regulator of SigK</fullName>
    </recommendedName>
    <alternativeName>
        <fullName evidence="7">Sigma-K anti-sigma factor RskA</fullName>
    </alternativeName>
</protein>
<name>A0ABV0JXS4_9CYAN</name>
<comment type="caution">
    <text evidence="10">The sequence shown here is derived from an EMBL/GenBank/DDBJ whole genome shotgun (WGS) entry which is preliminary data.</text>
</comment>
<keyword evidence="4" id="KW-0812">Transmembrane</keyword>
<evidence type="ECO:0000256" key="8">
    <source>
        <dbReference type="ARBA" id="ARBA00030803"/>
    </source>
</evidence>
<dbReference type="Pfam" id="PF10099">
    <property type="entry name" value="RskA_C"/>
    <property type="match status" value="1"/>
</dbReference>
<evidence type="ECO:0000256" key="2">
    <source>
        <dbReference type="ARBA" id="ARBA00004236"/>
    </source>
</evidence>
<keyword evidence="11" id="KW-1185">Reference proteome</keyword>
<evidence type="ECO:0000313" key="11">
    <source>
        <dbReference type="Proteomes" id="UP001482513"/>
    </source>
</evidence>
<keyword evidence="6" id="KW-0472">Membrane</keyword>
<dbReference type="RefSeq" id="WP_190697910.1">
    <property type="nucleotide sequence ID" value="NZ_JAMPKX010000001.1"/>
</dbReference>
<evidence type="ECO:0000256" key="4">
    <source>
        <dbReference type="ARBA" id="ARBA00022692"/>
    </source>
</evidence>
<keyword evidence="3" id="KW-1003">Cell membrane</keyword>
<evidence type="ECO:0000256" key="5">
    <source>
        <dbReference type="ARBA" id="ARBA00022989"/>
    </source>
</evidence>
<proteinExistence type="predicted"/>
<sequence length="256" mass="27068">MTGSISSEQLQLLLAGYVLYDLSPEESATLANLLAANPDLQQDIDQLQQALEVAYDGNPVSPPAHLRMALLQTAVQPVEAGDETVSAPVASPGLRPRRWGRIWGAAAAALIAGLSLSNLVLWRTLQLERASQPDESLTIALGPSEDGATAGQAQVVINPSTLAGSLTVENLPPLEPGAVYVLWTVVDPSATATVDQKNAILTTVFTVDDQGQVSQPIDLPPVYRRDRDLVRAVAITKESATAPQAHLSPPLLIQPL</sequence>
<reference evidence="10 11" key="1">
    <citation type="submission" date="2022-04" db="EMBL/GenBank/DDBJ databases">
        <title>Positive selection, recombination, and allopatry shape intraspecific diversity of widespread and dominant cyanobacteria.</title>
        <authorList>
            <person name="Wei J."/>
            <person name="Shu W."/>
            <person name="Hu C."/>
        </authorList>
    </citation>
    <scope>NUCLEOTIDE SEQUENCE [LARGE SCALE GENOMIC DNA]</scope>
    <source>
        <strain evidence="10 11">DQ-A4</strain>
    </source>
</reference>
<evidence type="ECO:0000256" key="1">
    <source>
        <dbReference type="ARBA" id="ARBA00004167"/>
    </source>
</evidence>
<evidence type="ECO:0000313" key="10">
    <source>
        <dbReference type="EMBL" id="MEP0945322.1"/>
    </source>
</evidence>
<dbReference type="Gene3D" id="1.10.10.1320">
    <property type="entry name" value="Anti-sigma factor, zinc-finger domain"/>
    <property type="match status" value="1"/>
</dbReference>
<dbReference type="PANTHER" id="PTHR37461">
    <property type="entry name" value="ANTI-SIGMA-K FACTOR RSKA"/>
    <property type="match status" value="1"/>
</dbReference>
<comment type="subcellular location">
    <subcellularLocation>
        <location evidence="2">Cell membrane</location>
    </subcellularLocation>
    <subcellularLocation>
        <location evidence="1">Membrane</location>
        <topology evidence="1">Single-pass membrane protein</topology>
    </subcellularLocation>
</comment>
<feature type="domain" description="Anti-sigma K factor RskA C-terminal" evidence="9">
    <location>
        <begin position="104"/>
        <end position="239"/>
    </location>
</feature>
<dbReference type="InterPro" id="IPR041916">
    <property type="entry name" value="Anti_sigma_zinc_sf"/>
</dbReference>
<dbReference type="EMBL" id="JAMPKX010000001">
    <property type="protein sequence ID" value="MEP0945322.1"/>
    <property type="molecule type" value="Genomic_DNA"/>
</dbReference>
<dbReference type="InterPro" id="IPR051474">
    <property type="entry name" value="Anti-sigma-K/W_factor"/>
</dbReference>
<dbReference type="InterPro" id="IPR018764">
    <property type="entry name" value="RskA_C"/>
</dbReference>
<evidence type="ECO:0000256" key="7">
    <source>
        <dbReference type="ARBA" id="ARBA00029829"/>
    </source>
</evidence>
<organism evidence="10 11">
    <name type="scientific">Leptolyngbya subtilissima DQ-A4</name>
    <dbReference type="NCBI Taxonomy" id="2933933"/>
    <lineage>
        <taxon>Bacteria</taxon>
        <taxon>Bacillati</taxon>
        <taxon>Cyanobacteriota</taxon>
        <taxon>Cyanophyceae</taxon>
        <taxon>Leptolyngbyales</taxon>
        <taxon>Leptolyngbyaceae</taxon>
        <taxon>Leptolyngbya group</taxon>
        <taxon>Leptolyngbya</taxon>
    </lineage>
</organism>
<evidence type="ECO:0000259" key="9">
    <source>
        <dbReference type="Pfam" id="PF10099"/>
    </source>
</evidence>
<evidence type="ECO:0000256" key="3">
    <source>
        <dbReference type="ARBA" id="ARBA00022475"/>
    </source>
</evidence>
<evidence type="ECO:0000256" key="6">
    <source>
        <dbReference type="ARBA" id="ARBA00023136"/>
    </source>
</evidence>
<gene>
    <name evidence="10" type="ORF">NC992_00410</name>
</gene>
<accession>A0ABV0JXS4</accession>